<evidence type="ECO:0000313" key="2">
    <source>
        <dbReference type="EMBL" id="TRM61768.1"/>
    </source>
</evidence>
<protein>
    <recommendedName>
        <fullName evidence="4">Cytochrome b mRNA-processing protein 4</fullName>
    </recommendedName>
</protein>
<sequence>MSSTLPFIAKVSVYCAGAAAFGWALMKVTVPSPDQVYKEMAPDLQRAVDMRRQMAHGQAPLAAQARAQAHMTPSDDPDNVKPVWSDRR</sequence>
<evidence type="ECO:0000256" key="1">
    <source>
        <dbReference type="SAM" id="MobiDB-lite"/>
    </source>
</evidence>
<dbReference type="AlphaFoldDB" id="A0A550CAD8"/>
<name>A0A550CAD8_9AGAR</name>
<evidence type="ECO:0000313" key="3">
    <source>
        <dbReference type="Proteomes" id="UP000320762"/>
    </source>
</evidence>
<gene>
    <name evidence="2" type="ORF">BD626DRAFT_500458</name>
</gene>
<evidence type="ECO:0008006" key="4">
    <source>
        <dbReference type="Google" id="ProtNLM"/>
    </source>
</evidence>
<dbReference type="OrthoDB" id="5576752at2759"/>
<organism evidence="2 3">
    <name type="scientific">Schizophyllum amplum</name>
    <dbReference type="NCBI Taxonomy" id="97359"/>
    <lineage>
        <taxon>Eukaryota</taxon>
        <taxon>Fungi</taxon>
        <taxon>Dikarya</taxon>
        <taxon>Basidiomycota</taxon>
        <taxon>Agaricomycotina</taxon>
        <taxon>Agaricomycetes</taxon>
        <taxon>Agaricomycetidae</taxon>
        <taxon>Agaricales</taxon>
        <taxon>Schizophyllaceae</taxon>
        <taxon>Schizophyllum</taxon>
    </lineage>
</organism>
<feature type="compositionally biased region" description="Low complexity" evidence="1">
    <location>
        <begin position="55"/>
        <end position="69"/>
    </location>
</feature>
<comment type="caution">
    <text evidence="2">The sequence shown here is derived from an EMBL/GenBank/DDBJ whole genome shotgun (WGS) entry which is preliminary data.</text>
</comment>
<keyword evidence="3" id="KW-1185">Reference proteome</keyword>
<proteinExistence type="predicted"/>
<feature type="region of interest" description="Disordered" evidence="1">
    <location>
        <begin position="53"/>
        <end position="88"/>
    </location>
</feature>
<accession>A0A550CAD8</accession>
<reference evidence="2 3" key="1">
    <citation type="journal article" date="2019" name="New Phytol.">
        <title>Comparative genomics reveals unique wood-decay strategies and fruiting body development in the Schizophyllaceae.</title>
        <authorList>
            <person name="Almasi E."/>
            <person name="Sahu N."/>
            <person name="Krizsan K."/>
            <person name="Balint B."/>
            <person name="Kovacs G.M."/>
            <person name="Kiss B."/>
            <person name="Cseklye J."/>
            <person name="Drula E."/>
            <person name="Henrissat B."/>
            <person name="Nagy I."/>
            <person name="Chovatia M."/>
            <person name="Adam C."/>
            <person name="LaButti K."/>
            <person name="Lipzen A."/>
            <person name="Riley R."/>
            <person name="Grigoriev I.V."/>
            <person name="Nagy L.G."/>
        </authorList>
    </citation>
    <scope>NUCLEOTIDE SEQUENCE [LARGE SCALE GENOMIC DNA]</scope>
    <source>
        <strain evidence="2 3">NL-1724</strain>
    </source>
</reference>
<dbReference type="STRING" id="97359.A0A550CAD8"/>
<dbReference type="Proteomes" id="UP000320762">
    <property type="component" value="Unassembled WGS sequence"/>
</dbReference>
<dbReference type="EMBL" id="VDMD01000015">
    <property type="protein sequence ID" value="TRM61768.1"/>
    <property type="molecule type" value="Genomic_DNA"/>
</dbReference>